<reference evidence="3" key="1">
    <citation type="journal article" date="2014" name="Science">
        <title>Ancient hybridizations among the ancestral genomes of bread wheat.</title>
        <authorList>
            <consortium name="International Wheat Genome Sequencing Consortium,"/>
            <person name="Marcussen T."/>
            <person name="Sandve S.R."/>
            <person name="Heier L."/>
            <person name="Spannagl M."/>
            <person name="Pfeifer M."/>
            <person name="Jakobsen K.S."/>
            <person name="Wulff B.B."/>
            <person name="Steuernagel B."/>
            <person name="Mayer K.F."/>
            <person name="Olsen O.A."/>
        </authorList>
    </citation>
    <scope>NUCLEOTIDE SEQUENCE [LARGE SCALE GENOMIC DNA]</scope>
    <source>
        <strain evidence="3">cv. AL8/78</strain>
    </source>
</reference>
<reference evidence="3" key="2">
    <citation type="journal article" date="2017" name="Nat. Plants">
        <title>The Aegilops tauschii genome reveals multiple impacts of transposons.</title>
        <authorList>
            <person name="Zhao G."/>
            <person name="Zou C."/>
            <person name="Li K."/>
            <person name="Wang K."/>
            <person name="Li T."/>
            <person name="Gao L."/>
            <person name="Zhang X."/>
            <person name="Wang H."/>
            <person name="Yang Z."/>
            <person name="Liu X."/>
            <person name="Jiang W."/>
            <person name="Mao L."/>
            <person name="Kong X."/>
            <person name="Jiao Y."/>
            <person name="Jia J."/>
        </authorList>
    </citation>
    <scope>NUCLEOTIDE SEQUENCE [LARGE SCALE GENOMIC DNA]</scope>
    <source>
        <strain evidence="3">cv. AL8/78</strain>
    </source>
</reference>
<reference evidence="2" key="5">
    <citation type="journal article" date="2021" name="G3 (Bethesda)">
        <title>Aegilops tauschii genome assembly Aet v5.0 features greater sequence contiguity and improved annotation.</title>
        <authorList>
            <person name="Wang L."/>
            <person name="Zhu T."/>
            <person name="Rodriguez J.C."/>
            <person name="Deal K.R."/>
            <person name="Dubcovsky J."/>
            <person name="McGuire P.E."/>
            <person name="Lux T."/>
            <person name="Spannagl M."/>
            <person name="Mayer K.F.X."/>
            <person name="Baldrich P."/>
            <person name="Meyers B.C."/>
            <person name="Huo N."/>
            <person name="Gu Y.Q."/>
            <person name="Zhou H."/>
            <person name="Devos K.M."/>
            <person name="Bennetzen J.L."/>
            <person name="Unver T."/>
            <person name="Budak H."/>
            <person name="Gulick P.J."/>
            <person name="Galiba G."/>
            <person name="Kalapos B."/>
            <person name="Nelson D.R."/>
            <person name="Li P."/>
            <person name="You F.M."/>
            <person name="Luo M.C."/>
            <person name="Dvorak J."/>
        </authorList>
    </citation>
    <scope>NUCLEOTIDE SEQUENCE [LARGE SCALE GENOMIC DNA]</scope>
    <source>
        <strain evidence="2">cv. AL8/78</strain>
    </source>
</reference>
<sequence>VFPGLDEPSYARHGRELHHADRQRVRPYGEHHRPREQRCRCRCGRFRWRPWPRRRRRGLRPRFLGAVLIMKQRET</sequence>
<organism evidence="2 3">
    <name type="scientific">Aegilops tauschii subsp. strangulata</name>
    <name type="common">Goatgrass</name>
    <dbReference type="NCBI Taxonomy" id="200361"/>
    <lineage>
        <taxon>Eukaryota</taxon>
        <taxon>Viridiplantae</taxon>
        <taxon>Streptophyta</taxon>
        <taxon>Embryophyta</taxon>
        <taxon>Tracheophyta</taxon>
        <taxon>Spermatophyta</taxon>
        <taxon>Magnoliopsida</taxon>
        <taxon>Liliopsida</taxon>
        <taxon>Poales</taxon>
        <taxon>Poaceae</taxon>
        <taxon>BOP clade</taxon>
        <taxon>Pooideae</taxon>
        <taxon>Triticodae</taxon>
        <taxon>Triticeae</taxon>
        <taxon>Triticinae</taxon>
        <taxon>Aegilops</taxon>
    </lineage>
</organism>
<evidence type="ECO:0000313" key="3">
    <source>
        <dbReference type="Proteomes" id="UP000015105"/>
    </source>
</evidence>
<dbReference type="EnsemblPlants" id="AET3Gv20707200.1">
    <property type="protein sequence ID" value="AET3Gv20707200.1"/>
    <property type="gene ID" value="AET3Gv20707200"/>
</dbReference>
<dbReference type="Gramene" id="AET3Gv20707200.1">
    <property type="protein sequence ID" value="AET3Gv20707200.1"/>
    <property type="gene ID" value="AET3Gv20707200"/>
</dbReference>
<keyword evidence="3" id="KW-1185">Reference proteome</keyword>
<protein>
    <submittedName>
        <fullName evidence="2">Uncharacterized protein</fullName>
    </submittedName>
</protein>
<evidence type="ECO:0000313" key="2">
    <source>
        <dbReference type="EnsemblPlants" id="AET3Gv20707200.1"/>
    </source>
</evidence>
<evidence type="ECO:0000256" key="1">
    <source>
        <dbReference type="SAM" id="MobiDB-lite"/>
    </source>
</evidence>
<reference evidence="2" key="4">
    <citation type="submission" date="2019-03" db="UniProtKB">
        <authorList>
            <consortium name="EnsemblPlants"/>
        </authorList>
    </citation>
    <scope>IDENTIFICATION</scope>
</reference>
<accession>A0A453FKI6</accession>
<feature type="compositionally biased region" description="Basic and acidic residues" evidence="1">
    <location>
        <begin position="9"/>
        <end position="34"/>
    </location>
</feature>
<dbReference type="AlphaFoldDB" id="A0A453FKI6"/>
<name>A0A453FKI6_AEGTS</name>
<dbReference type="Proteomes" id="UP000015105">
    <property type="component" value="Chromosome 3D"/>
</dbReference>
<feature type="region of interest" description="Disordered" evidence="1">
    <location>
        <begin position="1"/>
        <end position="34"/>
    </location>
</feature>
<proteinExistence type="predicted"/>
<reference evidence="2" key="3">
    <citation type="journal article" date="2017" name="Nature">
        <title>Genome sequence of the progenitor of the wheat D genome Aegilops tauschii.</title>
        <authorList>
            <person name="Luo M.C."/>
            <person name="Gu Y.Q."/>
            <person name="Puiu D."/>
            <person name="Wang H."/>
            <person name="Twardziok S.O."/>
            <person name="Deal K.R."/>
            <person name="Huo N."/>
            <person name="Zhu T."/>
            <person name="Wang L."/>
            <person name="Wang Y."/>
            <person name="McGuire P.E."/>
            <person name="Liu S."/>
            <person name="Long H."/>
            <person name="Ramasamy R.K."/>
            <person name="Rodriguez J.C."/>
            <person name="Van S.L."/>
            <person name="Yuan L."/>
            <person name="Wang Z."/>
            <person name="Xia Z."/>
            <person name="Xiao L."/>
            <person name="Anderson O.D."/>
            <person name="Ouyang S."/>
            <person name="Liang Y."/>
            <person name="Zimin A.V."/>
            <person name="Pertea G."/>
            <person name="Qi P."/>
            <person name="Bennetzen J.L."/>
            <person name="Dai X."/>
            <person name="Dawson M.W."/>
            <person name="Muller H.G."/>
            <person name="Kugler K."/>
            <person name="Rivarola-Duarte L."/>
            <person name="Spannagl M."/>
            <person name="Mayer K.F.X."/>
            <person name="Lu F.H."/>
            <person name="Bevan M.W."/>
            <person name="Leroy P."/>
            <person name="Li P."/>
            <person name="You F.M."/>
            <person name="Sun Q."/>
            <person name="Liu Z."/>
            <person name="Lyons E."/>
            <person name="Wicker T."/>
            <person name="Salzberg S.L."/>
            <person name="Devos K.M."/>
            <person name="Dvorak J."/>
        </authorList>
    </citation>
    <scope>NUCLEOTIDE SEQUENCE [LARGE SCALE GENOMIC DNA]</scope>
    <source>
        <strain evidence="2">cv. AL8/78</strain>
    </source>
</reference>